<feature type="transmembrane region" description="Helical" evidence="1">
    <location>
        <begin position="73"/>
        <end position="94"/>
    </location>
</feature>
<dbReference type="EMBL" id="NJHN03000026">
    <property type="protein sequence ID" value="KAH9424737.1"/>
    <property type="molecule type" value="Genomic_DNA"/>
</dbReference>
<proteinExistence type="predicted"/>
<evidence type="ECO:0000313" key="3">
    <source>
        <dbReference type="Proteomes" id="UP000887458"/>
    </source>
</evidence>
<keyword evidence="1" id="KW-0472">Membrane</keyword>
<evidence type="ECO:0000313" key="2">
    <source>
        <dbReference type="EMBL" id="KAH9424737.1"/>
    </source>
</evidence>
<organism evidence="2 3">
    <name type="scientific">Dermatophagoides pteronyssinus</name>
    <name type="common">European house dust mite</name>
    <dbReference type="NCBI Taxonomy" id="6956"/>
    <lineage>
        <taxon>Eukaryota</taxon>
        <taxon>Metazoa</taxon>
        <taxon>Ecdysozoa</taxon>
        <taxon>Arthropoda</taxon>
        <taxon>Chelicerata</taxon>
        <taxon>Arachnida</taxon>
        <taxon>Acari</taxon>
        <taxon>Acariformes</taxon>
        <taxon>Sarcoptiformes</taxon>
        <taxon>Astigmata</taxon>
        <taxon>Psoroptidia</taxon>
        <taxon>Analgoidea</taxon>
        <taxon>Pyroglyphidae</taxon>
        <taxon>Dermatophagoidinae</taxon>
        <taxon>Dermatophagoides</taxon>
    </lineage>
</organism>
<comment type="caution">
    <text evidence="2">The sequence shown here is derived from an EMBL/GenBank/DDBJ whole genome shotgun (WGS) entry which is preliminary data.</text>
</comment>
<keyword evidence="1" id="KW-0812">Transmembrane</keyword>
<reference evidence="2 3" key="2">
    <citation type="journal article" date="2022" name="Mol. Biol. Evol.">
        <title>Comparative Genomics Reveals Insights into the Divergent Evolution of Astigmatic Mites and Household Pest Adaptations.</title>
        <authorList>
            <person name="Xiong Q."/>
            <person name="Wan A.T."/>
            <person name="Liu X."/>
            <person name="Fung C.S."/>
            <person name="Xiao X."/>
            <person name="Malainual N."/>
            <person name="Hou J."/>
            <person name="Wang L."/>
            <person name="Wang M."/>
            <person name="Yang K.Y."/>
            <person name="Cui Y."/>
            <person name="Leung E.L."/>
            <person name="Nong W."/>
            <person name="Shin S.K."/>
            <person name="Au S.W."/>
            <person name="Jeong K.Y."/>
            <person name="Chew F.T."/>
            <person name="Hui J.H."/>
            <person name="Leung T.F."/>
            <person name="Tungtrongchitr A."/>
            <person name="Zhong N."/>
            <person name="Liu Z."/>
            <person name="Tsui S.K."/>
        </authorList>
    </citation>
    <scope>NUCLEOTIDE SEQUENCE [LARGE SCALE GENOMIC DNA]</scope>
    <source>
        <strain evidence="2">Derp</strain>
    </source>
</reference>
<accession>A0ABQ8JQR0</accession>
<keyword evidence="1" id="KW-1133">Transmembrane helix</keyword>
<name>A0ABQ8JQR0_DERPT</name>
<dbReference type="Proteomes" id="UP000887458">
    <property type="component" value="Unassembled WGS sequence"/>
</dbReference>
<protein>
    <submittedName>
        <fullName evidence="2">Uncharacterized protein</fullName>
    </submittedName>
</protein>
<gene>
    <name evidence="2" type="ORF">DERP_012721</name>
</gene>
<keyword evidence="3" id="KW-1185">Reference proteome</keyword>
<reference evidence="2 3" key="1">
    <citation type="journal article" date="2018" name="J. Allergy Clin. Immunol.">
        <title>High-quality assembly of Dermatophagoides pteronyssinus genome and transcriptome reveals a wide range of novel allergens.</title>
        <authorList>
            <person name="Liu X.Y."/>
            <person name="Yang K.Y."/>
            <person name="Wang M.Q."/>
            <person name="Kwok J.S."/>
            <person name="Zeng X."/>
            <person name="Yang Z."/>
            <person name="Xiao X.J."/>
            <person name="Lau C.P."/>
            <person name="Li Y."/>
            <person name="Huang Z.M."/>
            <person name="Ba J.G."/>
            <person name="Yim A.K."/>
            <person name="Ouyang C.Y."/>
            <person name="Ngai S.M."/>
            <person name="Chan T.F."/>
            <person name="Leung E.L."/>
            <person name="Liu L."/>
            <person name="Liu Z.G."/>
            <person name="Tsui S.K."/>
        </authorList>
    </citation>
    <scope>NUCLEOTIDE SEQUENCE [LARGE SCALE GENOMIC DNA]</scope>
    <source>
        <strain evidence="2">Derp</strain>
    </source>
</reference>
<evidence type="ECO:0000256" key="1">
    <source>
        <dbReference type="SAM" id="Phobius"/>
    </source>
</evidence>
<sequence length="95" mass="11295">MFPYEIQEVINWNIYCAATTRINALMEDDEDRCQASSTSLPDNIWSNIGGIMHNRFEYGYEIESKMKIKQKRYVYLDNALSTSSAIFLFLYYHFR</sequence>